<proteinExistence type="predicted"/>
<feature type="transmembrane region" description="Helical" evidence="1">
    <location>
        <begin position="466"/>
        <end position="485"/>
    </location>
</feature>
<protein>
    <recommendedName>
        <fullName evidence="4">Fusobacterium membrane protein</fullName>
    </recommendedName>
</protein>
<keyword evidence="1" id="KW-0812">Transmembrane</keyword>
<keyword evidence="1" id="KW-1133">Transmembrane helix</keyword>
<sequence>MRINDFDEDLKFKKRRTSDTVFIIKIVFIILAIFAILSSVLFISKMGSSDSYEIEEKGQRYGNSEFIKYQEKISVAIPSGGRYILDDADINSFRTLNSEDRSTRIIGLDKNHVYFGNIAISDLDPNKLEVIGNGYYTDGTATYFCSPVSERNKKLSIPMEILQSLTYAFSKTKRAQDYIYPYRKVETDKKIIAVQNFSFFATDGEKVYYKGEVLENADLNTLKSVDGYNEYFADKENVYYQSKLLPIKNSGKLIVISGEQGDEFLYDGANGYVFIEDYSFDREKAPYKVIGNNGNHLYNLAFVNNEGIYYYDNQKKKQKRAGDNIFIGNVEEISPNIFTDDENIYYFHAYEVRKRLKHSSGNVLASRNTVIYSLGKKDAWEKVKDIKSGTIGSIWKKGNKYYYFDNLGIFQLIDNAIYEIRDKETLEYLLNYNEGSGKIGEFIENEKLIKIEGEKKIEIRVKYTTFFLPFKISGLLAFILGIVIAKVSHYYREKKNAKKT</sequence>
<keyword evidence="1" id="KW-0472">Membrane</keyword>
<evidence type="ECO:0000313" key="2">
    <source>
        <dbReference type="EMBL" id="PHI09857.1"/>
    </source>
</evidence>
<accession>A0A2C6BZ40</accession>
<dbReference type="AlphaFoldDB" id="A0A2C6BZ40"/>
<evidence type="ECO:0000313" key="3">
    <source>
        <dbReference type="Proteomes" id="UP000221504"/>
    </source>
</evidence>
<dbReference type="Pfam" id="PF13644">
    <property type="entry name" value="DKNYY"/>
    <property type="match status" value="1"/>
</dbReference>
<dbReference type="RefSeq" id="WP_099010687.1">
    <property type="nucleotide sequence ID" value="NZ_CP077154.1"/>
</dbReference>
<comment type="caution">
    <text evidence="2">The sequence shown here is derived from an EMBL/GenBank/DDBJ whole genome shotgun (WGS) entry which is preliminary data.</text>
</comment>
<organism evidence="2 3">
    <name type="scientific">Fusobacterium nucleatum subsp. polymorphum</name>
    <name type="common">Fusobacterium polymorphum</name>
    <dbReference type="NCBI Taxonomy" id="76857"/>
    <lineage>
        <taxon>Bacteria</taxon>
        <taxon>Fusobacteriati</taxon>
        <taxon>Fusobacteriota</taxon>
        <taxon>Fusobacteriia</taxon>
        <taxon>Fusobacteriales</taxon>
        <taxon>Fusobacteriaceae</taxon>
        <taxon>Fusobacterium</taxon>
    </lineage>
</organism>
<feature type="transmembrane region" description="Helical" evidence="1">
    <location>
        <begin position="21"/>
        <end position="43"/>
    </location>
</feature>
<evidence type="ECO:0008006" key="4">
    <source>
        <dbReference type="Google" id="ProtNLM"/>
    </source>
</evidence>
<evidence type="ECO:0000256" key="1">
    <source>
        <dbReference type="SAM" id="Phobius"/>
    </source>
</evidence>
<dbReference type="Proteomes" id="UP000221504">
    <property type="component" value="Unassembled WGS sequence"/>
</dbReference>
<gene>
    <name evidence="2" type="ORF">CBG52_01165</name>
</gene>
<name>A0A2C6BZ40_FUSNP</name>
<dbReference type="InterPro" id="IPR027375">
    <property type="entry name" value="DKNYY"/>
</dbReference>
<reference evidence="2 3" key="1">
    <citation type="submission" date="2017-06" db="EMBL/GenBank/DDBJ databases">
        <title>Draft genome sequence of Fusobacterium nucleatum subsp. polymorphum KCOM 1267 (=ChDC F290).</title>
        <authorList>
            <person name="Kook J.-K."/>
            <person name="Park S.-N."/>
            <person name="Lim Y.K."/>
            <person name="Roh H."/>
        </authorList>
    </citation>
    <scope>NUCLEOTIDE SEQUENCE [LARGE SCALE GENOMIC DNA]</scope>
    <source>
        <strain evidence="3">KCOM 1267(ChDC F290)</strain>
    </source>
</reference>
<dbReference type="EMBL" id="NIRM01000001">
    <property type="protein sequence ID" value="PHI09857.1"/>
    <property type="molecule type" value="Genomic_DNA"/>
</dbReference>